<keyword evidence="2" id="KW-0472">Membrane</keyword>
<dbReference type="GeneID" id="95987711"/>
<evidence type="ECO:0000313" key="3">
    <source>
        <dbReference type="EMBL" id="KAL1407250.1"/>
    </source>
</evidence>
<keyword evidence="4" id="KW-1185">Reference proteome</keyword>
<sequence length="287" mass="30711">MSSWGSSSDGGKGSGSGSAKDGELPAGTRGLSPYEIQITKDAIRRRIDAGEISQADIDVLNSTYRTMAGGLLAGGAISFAGTLWALRRRRPLPRALFRWTAATFMGGLGSFLGFTVAGAAAALEVTRNMPDSQRKMKVFQQISIDTKRAIAEHRLGIPTGTVIEHRAGVPDSDTLITVDKYRGASGSVDAYQVEEEAASQEVRAVVDTLDTVDEAAAARNGVLGEVAKVDQPPSWEKLRTTRPPRRGPAGQPGAVDLSPEDELRKRQAEFDAMLDRERKGGNDGDKW</sequence>
<evidence type="ECO:0000256" key="2">
    <source>
        <dbReference type="SAM" id="Phobius"/>
    </source>
</evidence>
<reference evidence="3 4" key="1">
    <citation type="submission" date="2023-08" db="EMBL/GenBank/DDBJ databases">
        <title>Annotated Genome Sequence of Vanrija albida AlHP1.</title>
        <authorList>
            <person name="Herzog R."/>
        </authorList>
    </citation>
    <scope>NUCLEOTIDE SEQUENCE [LARGE SCALE GENOMIC DNA]</scope>
    <source>
        <strain evidence="3 4">AlHP1</strain>
    </source>
</reference>
<organism evidence="3 4">
    <name type="scientific">Vanrija albida</name>
    <dbReference type="NCBI Taxonomy" id="181172"/>
    <lineage>
        <taxon>Eukaryota</taxon>
        <taxon>Fungi</taxon>
        <taxon>Dikarya</taxon>
        <taxon>Basidiomycota</taxon>
        <taxon>Agaricomycotina</taxon>
        <taxon>Tremellomycetes</taxon>
        <taxon>Trichosporonales</taxon>
        <taxon>Trichosporonaceae</taxon>
        <taxon>Vanrija</taxon>
    </lineage>
</organism>
<feature type="transmembrane region" description="Helical" evidence="2">
    <location>
        <begin position="67"/>
        <end position="87"/>
    </location>
</feature>
<evidence type="ECO:0000256" key="1">
    <source>
        <dbReference type="SAM" id="MobiDB-lite"/>
    </source>
</evidence>
<name>A0ABR3PXR8_9TREE</name>
<dbReference type="EMBL" id="JBBXJM010000005">
    <property type="protein sequence ID" value="KAL1407250.1"/>
    <property type="molecule type" value="Genomic_DNA"/>
</dbReference>
<evidence type="ECO:0008006" key="5">
    <source>
        <dbReference type="Google" id="ProtNLM"/>
    </source>
</evidence>
<keyword evidence="2" id="KW-1133">Transmembrane helix</keyword>
<comment type="caution">
    <text evidence="3">The sequence shown here is derived from an EMBL/GenBank/DDBJ whole genome shotgun (WGS) entry which is preliminary data.</text>
</comment>
<proteinExistence type="predicted"/>
<accession>A0ABR3PXR8</accession>
<dbReference type="RefSeq" id="XP_069207194.1">
    <property type="nucleotide sequence ID" value="XM_069355123.1"/>
</dbReference>
<feature type="region of interest" description="Disordered" evidence="1">
    <location>
        <begin position="1"/>
        <end position="30"/>
    </location>
</feature>
<feature type="transmembrane region" description="Helical" evidence="2">
    <location>
        <begin position="99"/>
        <end position="123"/>
    </location>
</feature>
<gene>
    <name evidence="3" type="ORF">Q8F55_006668</name>
</gene>
<keyword evidence="2" id="KW-0812">Transmembrane</keyword>
<feature type="region of interest" description="Disordered" evidence="1">
    <location>
        <begin position="228"/>
        <end position="268"/>
    </location>
</feature>
<dbReference type="Proteomes" id="UP001565368">
    <property type="component" value="Unassembled WGS sequence"/>
</dbReference>
<protein>
    <recommendedName>
        <fullName evidence="5">Transmembrane protein 242</fullName>
    </recommendedName>
</protein>
<evidence type="ECO:0000313" key="4">
    <source>
        <dbReference type="Proteomes" id="UP001565368"/>
    </source>
</evidence>